<reference evidence="1 2" key="1">
    <citation type="submission" date="2019-07" db="EMBL/GenBank/DDBJ databases">
        <title>Annotation for the trematode Paragonimus westermani.</title>
        <authorList>
            <person name="Choi Y.-J."/>
        </authorList>
    </citation>
    <scope>NUCLEOTIDE SEQUENCE [LARGE SCALE GENOMIC DNA]</scope>
    <source>
        <strain evidence="1">180907_Pwestermani</strain>
    </source>
</reference>
<comment type="caution">
    <text evidence="1">The sequence shown here is derived from an EMBL/GenBank/DDBJ whole genome shotgun (WGS) entry which is preliminary data.</text>
</comment>
<evidence type="ECO:0000313" key="2">
    <source>
        <dbReference type="Proteomes" id="UP000699462"/>
    </source>
</evidence>
<dbReference type="OrthoDB" id="10347547at2759"/>
<dbReference type="AlphaFoldDB" id="A0A8T0D503"/>
<proteinExistence type="predicted"/>
<gene>
    <name evidence="1" type="ORF">P879_10556</name>
</gene>
<sequence>MFSAGFLGNLSYNKTILFDSFPIIKCTPSSGHIEESVGSTSSSINVTKIDQEHCNPSIQSKSKATGDENASQQRRFYSGILRPRNIVVPECVGRW</sequence>
<evidence type="ECO:0000313" key="1">
    <source>
        <dbReference type="EMBL" id="KAF8562929.1"/>
    </source>
</evidence>
<name>A0A8T0D503_9TREM</name>
<protein>
    <submittedName>
        <fullName evidence="1">Uncharacterized protein</fullName>
    </submittedName>
</protein>
<dbReference type="Proteomes" id="UP000699462">
    <property type="component" value="Unassembled WGS sequence"/>
</dbReference>
<dbReference type="EMBL" id="JTDF01015847">
    <property type="protein sequence ID" value="KAF8562929.1"/>
    <property type="molecule type" value="Genomic_DNA"/>
</dbReference>
<organism evidence="1 2">
    <name type="scientific">Paragonimus westermani</name>
    <dbReference type="NCBI Taxonomy" id="34504"/>
    <lineage>
        <taxon>Eukaryota</taxon>
        <taxon>Metazoa</taxon>
        <taxon>Spiralia</taxon>
        <taxon>Lophotrochozoa</taxon>
        <taxon>Platyhelminthes</taxon>
        <taxon>Trematoda</taxon>
        <taxon>Digenea</taxon>
        <taxon>Plagiorchiida</taxon>
        <taxon>Troglotremata</taxon>
        <taxon>Troglotrematidae</taxon>
        <taxon>Paragonimus</taxon>
    </lineage>
</organism>
<accession>A0A8T0D503</accession>
<keyword evidence="2" id="KW-1185">Reference proteome</keyword>